<dbReference type="EMBL" id="CAADJA010000002">
    <property type="protein sequence ID" value="VFS47454.1"/>
    <property type="molecule type" value="Genomic_DNA"/>
</dbReference>
<evidence type="ECO:0000256" key="1">
    <source>
        <dbReference type="SAM" id="Coils"/>
    </source>
</evidence>
<sequence length="141" mass="16402">MKLTAVFIISIIAAVIFLLWRVDYLSAKWDNAKLLINTRDNTINQLNKSIEKLASLKRDNDKAQVIHQQQLTETTERLNIKNKQLQRLTHENEMLRDWFNSGLPPDVIRLRQRPAINGASDYRKWLSERDSLPVSGPESIH</sequence>
<keyword evidence="2" id="KW-0812">Transmembrane</keyword>
<dbReference type="RefSeq" id="WP_051323309.1">
    <property type="nucleotide sequence ID" value="NZ_CAADJA010000002.1"/>
</dbReference>
<keyword evidence="1" id="KW-0175">Coiled coil</keyword>
<keyword evidence="2" id="KW-1133">Transmembrane helix</keyword>
<keyword evidence="2" id="KW-0472">Membrane</keyword>
<name>A0A2C6DK86_9GAMM</name>
<dbReference type="NCBIfam" id="TIGR03495">
    <property type="entry name" value="phage_LysB"/>
    <property type="match status" value="1"/>
</dbReference>
<gene>
    <name evidence="3" type="ORF">CRN84_07860</name>
    <name evidence="4" type="ORF">NCTC12282_02390</name>
</gene>
<evidence type="ECO:0000256" key="2">
    <source>
        <dbReference type="SAM" id="Phobius"/>
    </source>
</evidence>
<dbReference type="EMBL" id="PDDX01000001">
    <property type="protein sequence ID" value="PHI29241.1"/>
    <property type="molecule type" value="Genomic_DNA"/>
</dbReference>
<organism evidence="3 5">
    <name type="scientific">Budvicia aquatica</name>
    <dbReference type="NCBI Taxonomy" id="82979"/>
    <lineage>
        <taxon>Bacteria</taxon>
        <taxon>Pseudomonadati</taxon>
        <taxon>Pseudomonadota</taxon>
        <taxon>Gammaproteobacteria</taxon>
        <taxon>Enterobacterales</taxon>
        <taxon>Budviciaceae</taxon>
        <taxon>Budvicia</taxon>
    </lineage>
</organism>
<accession>A0A2C6DK86</accession>
<protein>
    <submittedName>
        <fullName evidence="3">Lysozyme</fullName>
    </submittedName>
    <submittedName>
        <fullName evidence="4">Phage lysis regulatory protein, LysB family</fullName>
    </submittedName>
</protein>
<dbReference type="InterPro" id="IPR020000">
    <property type="entry name" value="Phage_P2_LysB"/>
</dbReference>
<reference evidence="5" key="2">
    <citation type="submission" date="2017-09" db="EMBL/GenBank/DDBJ databases">
        <title>FDA dAtabase for Regulatory Grade micrObial Sequences (FDA-ARGOS): Supporting development and validation of Infectious Disease Dx tests.</title>
        <authorList>
            <person name="Minogue T."/>
            <person name="Wolcott M."/>
            <person name="Wasieloski L."/>
            <person name="Aguilar W."/>
            <person name="Moore D."/>
            <person name="Tallon L."/>
            <person name="Sadzewicz L."/>
            <person name="Ott S."/>
            <person name="Zhao X."/>
            <person name="Nagaraj S."/>
            <person name="Vavikolanu K."/>
            <person name="Aluvathingal J."/>
            <person name="Nadendla S."/>
            <person name="Sichtig H."/>
        </authorList>
    </citation>
    <scope>NUCLEOTIDE SEQUENCE [LARGE SCALE GENOMIC DNA]</scope>
    <source>
        <strain evidence="5">FDAARGOS_387</strain>
    </source>
</reference>
<reference evidence="4 6" key="3">
    <citation type="submission" date="2019-03" db="EMBL/GenBank/DDBJ databases">
        <authorList>
            <consortium name="Pathogen Informatics"/>
        </authorList>
    </citation>
    <scope>NUCLEOTIDE SEQUENCE [LARGE SCALE GENOMIC DNA]</scope>
    <source>
        <strain evidence="4 6">NCTC12282</strain>
    </source>
</reference>
<dbReference type="OrthoDB" id="8658549at2"/>
<evidence type="ECO:0000313" key="5">
    <source>
        <dbReference type="Proteomes" id="UP000224974"/>
    </source>
</evidence>
<feature type="transmembrane region" description="Helical" evidence="2">
    <location>
        <begin position="6"/>
        <end position="24"/>
    </location>
</feature>
<evidence type="ECO:0000313" key="4">
    <source>
        <dbReference type="EMBL" id="VFS47454.1"/>
    </source>
</evidence>
<feature type="coiled-coil region" evidence="1">
    <location>
        <begin position="39"/>
        <end position="91"/>
    </location>
</feature>
<reference evidence="3" key="1">
    <citation type="submission" date="2017-09" db="EMBL/GenBank/DDBJ databases">
        <title>FDA dAtabase for Regulatory Grade micrObial Sequences (FDA-ARGOS): Supporting development and validation of Infectious Disease Dx tests.</title>
        <authorList>
            <person name="Minogue T."/>
            <person name="Wolcott M."/>
            <person name="Wasieloski L."/>
            <person name="Aguilar W."/>
            <person name="Moore D."/>
            <person name="Tallon L.J."/>
            <person name="Sadzewicz L."/>
            <person name="Ott S."/>
            <person name="Zhao X."/>
            <person name="Nagaraj S."/>
            <person name="Vavikolanu K."/>
            <person name="Aluvathingal J."/>
            <person name="Nadendla S."/>
            <person name="Sichtig H."/>
        </authorList>
    </citation>
    <scope>NUCLEOTIDE SEQUENCE</scope>
    <source>
        <strain evidence="3">FDAARGOS_387</strain>
    </source>
</reference>
<keyword evidence="5" id="KW-1185">Reference proteome</keyword>
<dbReference type="STRING" id="1111728.GCA_000427805_01981"/>
<evidence type="ECO:0000313" key="6">
    <source>
        <dbReference type="Proteomes" id="UP000373449"/>
    </source>
</evidence>
<proteinExistence type="predicted"/>
<dbReference type="AlphaFoldDB" id="A0A2C6DK86"/>
<dbReference type="Proteomes" id="UP000373449">
    <property type="component" value="Unassembled WGS sequence"/>
</dbReference>
<dbReference type="Proteomes" id="UP000224974">
    <property type="component" value="Unassembled WGS sequence"/>
</dbReference>
<evidence type="ECO:0000313" key="3">
    <source>
        <dbReference type="EMBL" id="PHI29241.1"/>
    </source>
</evidence>